<evidence type="ECO:0000256" key="8">
    <source>
        <dbReference type="ARBA" id="ARBA00023065"/>
    </source>
</evidence>
<dbReference type="STRING" id="13333.W1P9G8"/>
<comment type="subcellular location">
    <subcellularLocation>
        <location evidence="2">Cell membrane</location>
    </subcellularLocation>
    <subcellularLocation>
        <location evidence="1">Endomembrane system</location>
        <topology evidence="1">Multi-pass membrane protein</topology>
    </subcellularLocation>
</comment>
<dbReference type="HOGENOM" id="CLU_1867892_0_0_1"/>
<dbReference type="AlphaFoldDB" id="W1P9G8"/>
<evidence type="ECO:0000313" key="13">
    <source>
        <dbReference type="Proteomes" id="UP000017836"/>
    </source>
</evidence>
<feature type="transmembrane region" description="Helical" evidence="11">
    <location>
        <begin position="51"/>
        <end position="76"/>
    </location>
</feature>
<proteinExistence type="inferred from homology"/>
<evidence type="ECO:0000256" key="6">
    <source>
        <dbReference type="ARBA" id="ARBA00022692"/>
    </source>
</evidence>
<dbReference type="GO" id="GO:0008308">
    <property type="term" value="F:voltage-gated monoatomic anion channel activity"/>
    <property type="evidence" value="ECO:0007669"/>
    <property type="project" value="InterPro"/>
</dbReference>
<evidence type="ECO:0000256" key="1">
    <source>
        <dbReference type="ARBA" id="ARBA00004127"/>
    </source>
</evidence>
<keyword evidence="7 11" id="KW-1133">Transmembrane helix</keyword>
<feature type="compositionally biased region" description="Polar residues" evidence="10">
    <location>
        <begin position="111"/>
        <end position="122"/>
    </location>
</feature>
<keyword evidence="13" id="KW-1185">Reference proteome</keyword>
<keyword evidence="6 11" id="KW-0812">Transmembrane</keyword>
<dbReference type="PANTHER" id="PTHR31269:SF2">
    <property type="entry name" value="S-TYPE ANION CHANNEL SLAH3"/>
    <property type="match status" value="1"/>
</dbReference>
<dbReference type="Gramene" id="ERN04573">
    <property type="protein sequence ID" value="ERN04573"/>
    <property type="gene ID" value="AMTR_s00075p00064870"/>
</dbReference>
<evidence type="ECO:0000256" key="9">
    <source>
        <dbReference type="ARBA" id="ARBA00023136"/>
    </source>
</evidence>
<dbReference type="Gene3D" id="1.50.10.150">
    <property type="entry name" value="Voltage-dependent anion channel"/>
    <property type="match status" value="1"/>
</dbReference>
<reference evidence="13" key="1">
    <citation type="journal article" date="2013" name="Science">
        <title>The Amborella genome and the evolution of flowering plants.</title>
        <authorList>
            <consortium name="Amborella Genome Project"/>
        </authorList>
    </citation>
    <scope>NUCLEOTIDE SEQUENCE [LARGE SCALE GENOMIC DNA]</scope>
</reference>
<dbReference type="EMBL" id="KI394195">
    <property type="protein sequence ID" value="ERN04573.1"/>
    <property type="molecule type" value="Genomic_DNA"/>
</dbReference>
<accession>W1P9G8</accession>
<sequence length="137" mass="15069">MIICCDPPAHSLLLLGRFSLAWWAYTFPMTEAAVATIRYSDKVQHPIAQSLSIILSLVASLIVTALLLTTLFHGFILSDLLPNDIAIAIFRNRSKPHKKHSHKKHEDTKANDCSNTGSSPDSVNRKGDNHGSAIHIC</sequence>
<dbReference type="Pfam" id="PF03595">
    <property type="entry name" value="SLAC1"/>
    <property type="match status" value="1"/>
</dbReference>
<dbReference type="PANTHER" id="PTHR31269">
    <property type="entry name" value="S-TYPE ANION CHANNEL SLAH3"/>
    <property type="match status" value="1"/>
</dbReference>
<keyword evidence="5" id="KW-1003">Cell membrane</keyword>
<evidence type="ECO:0000256" key="4">
    <source>
        <dbReference type="ARBA" id="ARBA00022448"/>
    </source>
</evidence>
<evidence type="ECO:0000256" key="11">
    <source>
        <dbReference type="SAM" id="Phobius"/>
    </source>
</evidence>
<feature type="region of interest" description="Disordered" evidence="10">
    <location>
        <begin position="95"/>
        <end position="137"/>
    </location>
</feature>
<evidence type="ECO:0000256" key="7">
    <source>
        <dbReference type="ARBA" id="ARBA00022989"/>
    </source>
</evidence>
<dbReference type="GO" id="GO:0005886">
    <property type="term" value="C:plasma membrane"/>
    <property type="evidence" value="ECO:0007669"/>
    <property type="project" value="UniProtKB-SubCell"/>
</dbReference>
<gene>
    <name evidence="12" type="ORF">AMTR_s00075p00064870</name>
</gene>
<evidence type="ECO:0000256" key="10">
    <source>
        <dbReference type="SAM" id="MobiDB-lite"/>
    </source>
</evidence>
<comment type="similarity">
    <text evidence="3">Belongs to the SLAC1 S-type anion channel family.</text>
</comment>
<dbReference type="GO" id="GO:0012505">
    <property type="term" value="C:endomembrane system"/>
    <property type="evidence" value="ECO:0007669"/>
    <property type="project" value="UniProtKB-SubCell"/>
</dbReference>
<evidence type="ECO:0000256" key="3">
    <source>
        <dbReference type="ARBA" id="ARBA00007808"/>
    </source>
</evidence>
<feature type="transmembrane region" description="Helical" evidence="11">
    <location>
        <begin position="20"/>
        <end position="39"/>
    </location>
</feature>
<evidence type="ECO:0000256" key="5">
    <source>
        <dbReference type="ARBA" id="ARBA00022475"/>
    </source>
</evidence>
<dbReference type="GO" id="GO:0006873">
    <property type="term" value="P:intracellular monoatomic ion homeostasis"/>
    <property type="evidence" value="ECO:0007669"/>
    <property type="project" value="InterPro"/>
</dbReference>
<organism evidence="12 13">
    <name type="scientific">Amborella trichopoda</name>
    <dbReference type="NCBI Taxonomy" id="13333"/>
    <lineage>
        <taxon>Eukaryota</taxon>
        <taxon>Viridiplantae</taxon>
        <taxon>Streptophyta</taxon>
        <taxon>Embryophyta</taxon>
        <taxon>Tracheophyta</taxon>
        <taxon>Spermatophyta</taxon>
        <taxon>Magnoliopsida</taxon>
        <taxon>Amborellales</taxon>
        <taxon>Amborellaceae</taxon>
        <taxon>Amborella</taxon>
    </lineage>
</organism>
<keyword evidence="4" id="KW-0813">Transport</keyword>
<protein>
    <submittedName>
        <fullName evidence="12">Uncharacterized protein</fullName>
    </submittedName>
</protein>
<dbReference type="InterPro" id="IPR038665">
    <property type="entry name" value="Voltage-dep_anion_channel_sf"/>
</dbReference>
<keyword evidence="8" id="KW-0406">Ion transport</keyword>
<dbReference type="InterPro" id="IPR030183">
    <property type="entry name" value="SLAC/SLAH"/>
</dbReference>
<evidence type="ECO:0000313" key="12">
    <source>
        <dbReference type="EMBL" id="ERN04573.1"/>
    </source>
</evidence>
<dbReference type="InterPro" id="IPR004695">
    <property type="entry name" value="SLAC1/Mae1/Ssu1/TehA"/>
</dbReference>
<dbReference type="Proteomes" id="UP000017836">
    <property type="component" value="Unassembled WGS sequence"/>
</dbReference>
<name>W1P9G8_AMBTC</name>
<evidence type="ECO:0000256" key="2">
    <source>
        <dbReference type="ARBA" id="ARBA00004236"/>
    </source>
</evidence>
<keyword evidence="9 11" id="KW-0472">Membrane</keyword>